<evidence type="ECO:0000313" key="3">
    <source>
        <dbReference type="EMBL" id="OVA18506.1"/>
    </source>
</evidence>
<protein>
    <submittedName>
        <fullName evidence="3">Reverse transcriptase zinc-binding domain</fullName>
    </submittedName>
</protein>
<dbReference type="PANTHER" id="PTHR36617">
    <property type="entry name" value="PROTEIN, PUTATIVE-RELATED"/>
    <property type="match status" value="1"/>
</dbReference>
<feature type="domain" description="Reverse transcriptase zinc-binding" evidence="2">
    <location>
        <begin position="469"/>
        <end position="553"/>
    </location>
</feature>
<dbReference type="PANTHER" id="PTHR36617:SF15">
    <property type="entry name" value="REVERSE TRANSCRIPTASE ZINC-BINDING DOMAIN-CONTAINING PROTEIN"/>
    <property type="match status" value="1"/>
</dbReference>
<dbReference type="InterPro" id="IPR026960">
    <property type="entry name" value="RVT-Znf"/>
</dbReference>
<dbReference type="AlphaFoldDB" id="A0A200R757"/>
<gene>
    <name evidence="3" type="ORF">BVC80_1831g27</name>
</gene>
<keyword evidence="4" id="KW-1185">Reference proteome</keyword>
<dbReference type="Proteomes" id="UP000195402">
    <property type="component" value="Unassembled WGS sequence"/>
</dbReference>
<name>A0A200R757_MACCD</name>
<keyword evidence="3" id="KW-0695">RNA-directed DNA polymerase</keyword>
<sequence>MAGDLIFADGPVDKLHHNITISKVNAFNCSKNLLQEEEPIRSLESSSSTEDERVLSTPTHLQPPADVWLQDVAGLFAEARHEGSQPPNSMEPYSLTPNSLGAELSSANSNSNSSGSPPGFSRKKPLKMNQLFRESKRLDFSIPEAIQLSETSTRSSRDPKVKSWGPPPFRFELMWFETQGFLEKLKTWWESSNVRGTPSTVFWRKLSLLTDKIKVWKQEEFGRLDTKIQDSLSSISELDQLEEDRDLTPQEISKRANTKIEIERLHTMIRIKWQQRAKTNWLKSGDRNTPFFHMTASSRKRSNHIEQLLIDDHFSSNREKEQLWCSIIEEKFGPSMSLWIPEPIRSTHGHSCWRTIAAQAQKVAHLFRIKLNSGAKTSFWVDLWGANQTEPLKNIAPNLFRISTKKAGQVKDFVILDTPGSWNIEFSRDIRNTEIPSLARLLAVIGDNPPQLNDQSDFCSWSLTNKGIFTVKSLYDYLSGSSSTGYPTKLIWNPKIPFKINFFFWLASLHKLLTLDNLKKRGHHIANGCYFCLQQEETTPHLLLHCSFTQRIWDEILPRFGWCWACPGSVISLAHSWSSHGFSKTGKLLWQFVPASIFWVIWLERNRRIFDNKSKDPIALSHEVKSLIHFWVSSHYRDLKIPLHSFIFN</sequence>
<accession>A0A200R757</accession>
<dbReference type="OrthoDB" id="1938551at2759"/>
<proteinExistence type="predicted"/>
<evidence type="ECO:0000313" key="4">
    <source>
        <dbReference type="Proteomes" id="UP000195402"/>
    </source>
</evidence>
<feature type="region of interest" description="Disordered" evidence="1">
    <location>
        <begin position="38"/>
        <end position="62"/>
    </location>
</feature>
<keyword evidence="3" id="KW-0808">Transferase</keyword>
<dbReference type="EMBL" id="MVGT01000435">
    <property type="protein sequence ID" value="OVA18506.1"/>
    <property type="molecule type" value="Genomic_DNA"/>
</dbReference>
<feature type="compositionally biased region" description="Low complexity" evidence="1">
    <location>
        <begin position="98"/>
        <end position="116"/>
    </location>
</feature>
<keyword evidence="3" id="KW-0548">Nucleotidyltransferase</keyword>
<evidence type="ECO:0000259" key="2">
    <source>
        <dbReference type="Pfam" id="PF13966"/>
    </source>
</evidence>
<comment type="caution">
    <text evidence="3">The sequence shown here is derived from an EMBL/GenBank/DDBJ whole genome shotgun (WGS) entry which is preliminary data.</text>
</comment>
<dbReference type="InParanoid" id="A0A200R757"/>
<dbReference type="STRING" id="56857.A0A200R757"/>
<reference evidence="3 4" key="1">
    <citation type="journal article" date="2017" name="Mol. Plant">
        <title>The Genome of Medicinal Plant Macleaya cordata Provides New Insights into Benzylisoquinoline Alkaloids Metabolism.</title>
        <authorList>
            <person name="Liu X."/>
            <person name="Liu Y."/>
            <person name="Huang P."/>
            <person name="Ma Y."/>
            <person name="Qing Z."/>
            <person name="Tang Q."/>
            <person name="Cao H."/>
            <person name="Cheng P."/>
            <person name="Zheng Y."/>
            <person name="Yuan Z."/>
            <person name="Zhou Y."/>
            <person name="Liu J."/>
            <person name="Tang Z."/>
            <person name="Zhuo Y."/>
            <person name="Zhang Y."/>
            <person name="Yu L."/>
            <person name="Huang J."/>
            <person name="Yang P."/>
            <person name="Peng Q."/>
            <person name="Zhang J."/>
            <person name="Jiang W."/>
            <person name="Zhang Z."/>
            <person name="Lin K."/>
            <person name="Ro D.K."/>
            <person name="Chen X."/>
            <person name="Xiong X."/>
            <person name="Shang Y."/>
            <person name="Huang S."/>
            <person name="Zeng J."/>
        </authorList>
    </citation>
    <scope>NUCLEOTIDE SEQUENCE [LARGE SCALE GENOMIC DNA]</scope>
    <source>
        <strain evidence="4">cv. BLH2017</strain>
        <tissue evidence="3">Root</tissue>
    </source>
</reference>
<dbReference type="Pfam" id="PF13966">
    <property type="entry name" value="zf-RVT"/>
    <property type="match status" value="1"/>
</dbReference>
<feature type="region of interest" description="Disordered" evidence="1">
    <location>
        <begin position="80"/>
        <end position="124"/>
    </location>
</feature>
<dbReference type="GO" id="GO:0003964">
    <property type="term" value="F:RNA-directed DNA polymerase activity"/>
    <property type="evidence" value="ECO:0007669"/>
    <property type="project" value="UniProtKB-KW"/>
</dbReference>
<evidence type="ECO:0000256" key="1">
    <source>
        <dbReference type="SAM" id="MobiDB-lite"/>
    </source>
</evidence>
<organism evidence="3 4">
    <name type="scientific">Macleaya cordata</name>
    <name type="common">Five-seeded plume-poppy</name>
    <name type="synonym">Bocconia cordata</name>
    <dbReference type="NCBI Taxonomy" id="56857"/>
    <lineage>
        <taxon>Eukaryota</taxon>
        <taxon>Viridiplantae</taxon>
        <taxon>Streptophyta</taxon>
        <taxon>Embryophyta</taxon>
        <taxon>Tracheophyta</taxon>
        <taxon>Spermatophyta</taxon>
        <taxon>Magnoliopsida</taxon>
        <taxon>Ranunculales</taxon>
        <taxon>Papaveraceae</taxon>
        <taxon>Papaveroideae</taxon>
        <taxon>Macleaya</taxon>
    </lineage>
</organism>